<accession>A0A4Z2IN00</accession>
<feature type="chain" id="PRO_5021269881" description="Secreted protein" evidence="2">
    <location>
        <begin position="20"/>
        <end position="63"/>
    </location>
</feature>
<dbReference type="EMBL" id="SRLO01000066">
    <property type="protein sequence ID" value="TNN79256.1"/>
    <property type="molecule type" value="Genomic_DNA"/>
</dbReference>
<evidence type="ECO:0000256" key="2">
    <source>
        <dbReference type="SAM" id="SignalP"/>
    </source>
</evidence>
<organism evidence="3 4">
    <name type="scientific">Liparis tanakae</name>
    <name type="common">Tanaka's snailfish</name>
    <dbReference type="NCBI Taxonomy" id="230148"/>
    <lineage>
        <taxon>Eukaryota</taxon>
        <taxon>Metazoa</taxon>
        <taxon>Chordata</taxon>
        <taxon>Craniata</taxon>
        <taxon>Vertebrata</taxon>
        <taxon>Euteleostomi</taxon>
        <taxon>Actinopterygii</taxon>
        <taxon>Neopterygii</taxon>
        <taxon>Teleostei</taxon>
        <taxon>Neoteleostei</taxon>
        <taxon>Acanthomorphata</taxon>
        <taxon>Eupercaria</taxon>
        <taxon>Perciformes</taxon>
        <taxon>Cottioidei</taxon>
        <taxon>Cottales</taxon>
        <taxon>Liparidae</taxon>
        <taxon>Liparis</taxon>
    </lineage>
</organism>
<reference evidence="3 4" key="1">
    <citation type="submission" date="2019-03" db="EMBL/GenBank/DDBJ databases">
        <title>First draft genome of Liparis tanakae, snailfish: a comprehensive survey of snailfish specific genes.</title>
        <authorList>
            <person name="Kim W."/>
            <person name="Song I."/>
            <person name="Jeong J.-H."/>
            <person name="Kim D."/>
            <person name="Kim S."/>
            <person name="Ryu S."/>
            <person name="Song J.Y."/>
            <person name="Lee S.K."/>
        </authorList>
    </citation>
    <scope>NUCLEOTIDE SEQUENCE [LARGE SCALE GENOMIC DNA]</scope>
    <source>
        <tissue evidence="3">Muscle</tissue>
    </source>
</reference>
<feature type="compositionally biased region" description="Polar residues" evidence="1">
    <location>
        <begin position="47"/>
        <end position="63"/>
    </location>
</feature>
<evidence type="ECO:0000313" key="3">
    <source>
        <dbReference type="EMBL" id="TNN79256.1"/>
    </source>
</evidence>
<gene>
    <name evidence="3" type="ORF">EYF80_010501</name>
</gene>
<comment type="caution">
    <text evidence="3">The sequence shown here is derived from an EMBL/GenBank/DDBJ whole genome shotgun (WGS) entry which is preliminary data.</text>
</comment>
<evidence type="ECO:0008006" key="5">
    <source>
        <dbReference type="Google" id="ProtNLM"/>
    </source>
</evidence>
<name>A0A4Z2IN00_9TELE</name>
<protein>
    <recommendedName>
        <fullName evidence="5">Secreted protein</fullName>
    </recommendedName>
</protein>
<keyword evidence="4" id="KW-1185">Reference proteome</keyword>
<evidence type="ECO:0000313" key="4">
    <source>
        <dbReference type="Proteomes" id="UP000314294"/>
    </source>
</evidence>
<proteinExistence type="predicted"/>
<keyword evidence="2" id="KW-0732">Signal</keyword>
<dbReference type="AlphaFoldDB" id="A0A4Z2IN00"/>
<evidence type="ECO:0000256" key="1">
    <source>
        <dbReference type="SAM" id="MobiDB-lite"/>
    </source>
</evidence>
<feature type="signal peptide" evidence="2">
    <location>
        <begin position="1"/>
        <end position="19"/>
    </location>
</feature>
<dbReference type="Proteomes" id="UP000314294">
    <property type="component" value="Unassembled WGS sequence"/>
</dbReference>
<sequence>MRNLLFITLFWDFLPLCLRPCLWLFGHNTPTPAVTVRRAPEPESFKGQKSSGDMTRQSVFPNK</sequence>
<feature type="region of interest" description="Disordered" evidence="1">
    <location>
        <begin position="36"/>
        <end position="63"/>
    </location>
</feature>